<sequence length="334" mass="37251">MNYYEHHIGDYDSATAHLSVLEDGIYSRLLRVYYRTERPIPADLKQVCRLVRASSKAERDAVSAVLEEFFVLADDGWHNERCDSEIARYADGEPEREIKKANESNRLKRHREERARLFKLLTDAGQHAPWNVSMSELRELVKRHLQPLPATAPATPATATQTPDTRHQTPKEEIGRATASTVGARSRDESPDTTGHQPTPAGLACRAMKAKGLAQVNPGDPRLLALIAQGATVEEFEGIAEEAVAKGKGFAWVLTVLASRREEAAQLRLAPTQQQLDAQDPEAWTRNWTQVEDRALNLGMNRWNAADALTGRGMTRGQYLAEVKRRLAAKEQTA</sequence>
<reference evidence="2 3" key="1">
    <citation type="submission" date="2015-12" db="EMBL/GenBank/DDBJ databases">
        <title>Complete genome of Roseateles depolymerans KCTC 42856.</title>
        <authorList>
            <person name="Kim K.M."/>
        </authorList>
    </citation>
    <scope>NUCLEOTIDE SEQUENCE [LARGE SCALE GENOMIC DNA]</scope>
    <source>
        <strain evidence="2 3">KCTC 42856</strain>
    </source>
</reference>
<evidence type="ECO:0000256" key="1">
    <source>
        <dbReference type="SAM" id="MobiDB-lite"/>
    </source>
</evidence>
<evidence type="ECO:0000313" key="2">
    <source>
        <dbReference type="EMBL" id="ALV06680.1"/>
    </source>
</evidence>
<dbReference type="STRING" id="76731.RD2015_2208"/>
<dbReference type="Proteomes" id="UP000060699">
    <property type="component" value="Chromosome"/>
</dbReference>
<dbReference type="InterPro" id="IPR010781">
    <property type="entry name" value="DUF1376"/>
</dbReference>
<feature type="compositionally biased region" description="Low complexity" evidence="1">
    <location>
        <begin position="147"/>
        <end position="163"/>
    </location>
</feature>
<dbReference type="EMBL" id="CP013729">
    <property type="protein sequence ID" value="ALV06680.1"/>
    <property type="molecule type" value="Genomic_DNA"/>
</dbReference>
<accession>A0A0U3CD76</accession>
<gene>
    <name evidence="2" type="ORF">RD2015_2208</name>
</gene>
<keyword evidence="3" id="KW-1185">Reference proteome</keyword>
<feature type="compositionally biased region" description="Basic and acidic residues" evidence="1">
    <location>
        <begin position="164"/>
        <end position="175"/>
    </location>
</feature>
<name>A0A0U3CD76_9BURK</name>
<dbReference type="PATRIC" id="fig|76731.3.peg.2261"/>
<dbReference type="KEGG" id="rdp:RD2015_2208"/>
<dbReference type="Pfam" id="PF07120">
    <property type="entry name" value="DUF1376"/>
    <property type="match status" value="1"/>
</dbReference>
<dbReference type="AlphaFoldDB" id="A0A0U3CD76"/>
<feature type="region of interest" description="Disordered" evidence="1">
    <location>
        <begin position="147"/>
        <end position="201"/>
    </location>
</feature>
<organism evidence="2 3">
    <name type="scientific">Roseateles depolymerans</name>
    <dbReference type="NCBI Taxonomy" id="76731"/>
    <lineage>
        <taxon>Bacteria</taxon>
        <taxon>Pseudomonadati</taxon>
        <taxon>Pseudomonadota</taxon>
        <taxon>Betaproteobacteria</taxon>
        <taxon>Burkholderiales</taxon>
        <taxon>Sphaerotilaceae</taxon>
        <taxon>Roseateles</taxon>
    </lineage>
</organism>
<protein>
    <submittedName>
        <fullName evidence="2">Uncharacterized protein</fullName>
    </submittedName>
</protein>
<proteinExistence type="predicted"/>
<dbReference type="RefSeq" id="WP_058934919.1">
    <property type="nucleotide sequence ID" value="NZ_CP013729.1"/>
</dbReference>
<dbReference type="OrthoDB" id="5526813at2"/>
<evidence type="ECO:0000313" key="3">
    <source>
        <dbReference type="Proteomes" id="UP000060699"/>
    </source>
</evidence>